<organism evidence="1 2">
    <name type="scientific">Oceaniferula marina</name>
    <dbReference type="NCBI Taxonomy" id="2748318"/>
    <lineage>
        <taxon>Bacteria</taxon>
        <taxon>Pseudomonadati</taxon>
        <taxon>Verrucomicrobiota</taxon>
        <taxon>Verrucomicrobiia</taxon>
        <taxon>Verrucomicrobiales</taxon>
        <taxon>Verrucomicrobiaceae</taxon>
        <taxon>Oceaniferula</taxon>
    </lineage>
</organism>
<gene>
    <name evidence="1" type="ORF">HW115_18985</name>
</gene>
<dbReference type="EMBL" id="JACBAZ010000023">
    <property type="protein sequence ID" value="NWK57711.1"/>
    <property type="molecule type" value="Genomic_DNA"/>
</dbReference>
<comment type="caution">
    <text evidence="1">The sequence shown here is derived from an EMBL/GenBank/DDBJ whole genome shotgun (WGS) entry which is preliminary data.</text>
</comment>
<evidence type="ECO:0000313" key="1">
    <source>
        <dbReference type="EMBL" id="NWK57711.1"/>
    </source>
</evidence>
<dbReference type="Proteomes" id="UP000557872">
    <property type="component" value="Unassembled WGS sequence"/>
</dbReference>
<protein>
    <submittedName>
        <fullName evidence="1">Uncharacterized protein</fullName>
    </submittedName>
</protein>
<keyword evidence="2" id="KW-1185">Reference proteome</keyword>
<accession>A0A851GP99</accession>
<dbReference type="AlphaFoldDB" id="A0A851GP99"/>
<proteinExistence type="predicted"/>
<evidence type="ECO:0000313" key="2">
    <source>
        <dbReference type="Proteomes" id="UP000557872"/>
    </source>
</evidence>
<sequence length="161" mass="17807">MLYVLQKMKLVCHPQGICSYNYRIFGDQYEASTVLRVGGSGAIACDGLSLLISHEGIINEKWHLRSSTDVLGHAYKSGIFSNSYEVVYKGKLFHLRSSGLGRSMHLFGENEDASIEPDHAFTRRAKICGSWRDSVPVLFGFWLTVNQWARMASNSAATGGG</sequence>
<reference evidence="1 2" key="1">
    <citation type="submission" date="2020-07" db="EMBL/GenBank/DDBJ databases">
        <title>Roseicoccus Jingziensis gen. nov., sp. nov., isolated from coastal seawater.</title>
        <authorList>
            <person name="Feng X."/>
        </authorList>
    </citation>
    <scope>NUCLEOTIDE SEQUENCE [LARGE SCALE GENOMIC DNA]</scope>
    <source>
        <strain evidence="1 2">N1E253</strain>
    </source>
</reference>
<name>A0A851GP99_9BACT</name>